<protein>
    <recommendedName>
        <fullName evidence="6">DNA-directed RNA polymerase</fullName>
    </recommendedName>
</protein>
<dbReference type="PANTHER" id="PTHR47227:SF5">
    <property type="entry name" value="DNA-DIRECTED RNA POLYMERASES I, II, AND III SUBUNIT RPABC2"/>
    <property type="match status" value="1"/>
</dbReference>
<evidence type="ECO:0000313" key="5">
    <source>
        <dbReference type="EMBL" id="QHU34462.1"/>
    </source>
</evidence>
<dbReference type="GO" id="GO:0006360">
    <property type="term" value="P:transcription by RNA polymerase I"/>
    <property type="evidence" value="ECO:0007669"/>
    <property type="project" value="TreeGrafter"/>
</dbReference>
<keyword evidence="2" id="KW-0804">Transcription</keyword>
<feature type="region of interest" description="Disordered" evidence="4">
    <location>
        <begin position="1"/>
        <end position="32"/>
    </location>
</feature>
<feature type="region of interest" description="Disordered" evidence="4">
    <location>
        <begin position="76"/>
        <end position="96"/>
    </location>
</feature>
<dbReference type="Pfam" id="PF01192">
    <property type="entry name" value="RNA_pol_Rpb6"/>
    <property type="match status" value="1"/>
</dbReference>
<evidence type="ECO:0000256" key="1">
    <source>
        <dbReference type="ARBA" id="ARBA00022478"/>
    </source>
</evidence>
<name>A0A6C0LYX7_9ZZZZ</name>
<evidence type="ECO:0000256" key="2">
    <source>
        <dbReference type="ARBA" id="ARBA00023163"/>
    </source>
</evidence>
<evidence type="ECO:0000256" key="4">
    <source>
        <dbReference type="SAM" id="MobiDB-lite"/>
    </source>
</evidence>
<feature type="compositionally biased region" description="Acidic residues" evidence="4">
    <location>
        <begin position="15"/>
        <end position="32"/>
    </location>
</feature>
<dbReference type="InterPro" id="IPR036161">
    <property type="entry name" value="RPB6/omega-like_sf"/>
</dbReference>
<dbReference type="SMART" id="SM01409">
    <property type="entry name" value="RNA_pol_Rpb6"/>
    <property type="match status" value="1"/>
</dbReference>
<evidence type="ECO:0000256" key="3">
    <source>
        <dbReference type="SAM" id="Coils"/>
    </source>
</evidence>
<dbReference type="AlphaFoldDB" id="A0A6C0LYX7"/>
<dbReference type="GO" id="GO:0003677">
    <property type="term" value="F:DNA binding"/>
    <property type="evidence" value="ECO:0007669"/>
    <property type="project" value="InterPro"/>
</dbReference>
<dbReference type="EMBL" id="MN740571">
    <property type="protein sequence ID" value="QHU34462.1"/>
    <property type="molecule type" value="Genomic_DNA"/>
</dbReference>
<dbReference type="GO" id="GO:0005736">
    <property type="term" value="C:RNA polymerase I complex"/>
    <property type="evidence" value="ECO:0007669"/>
    <property type="project" value="TreeGrafter"/>
</dbReference>
<feature type="coiled-coil region" evidence="3">
    <location>
        <begin position="32"/>
        <end position="66"/>
    </location>
</feature>
<proteinExistence type="predicted"/>
<evidence type="ECO:0008006" key="6">
    <source>
        <dbReference type="Google" id="ProtNLM"/>
    </source>
</evidence>
<dbReference type="InterPro" id="IPR020708">
    <property type="entry name" value="DNA-dir_RNA_polK_14-18kDa_CS"/>
</dbReference>
<dbReference type="GO" id="GO:0006366">
    <property type="term" value="P:transcription by RNA polymerase II"/>
    <property type="evidence" value="ECO:0007669"/>
    <property type="project" value="TreeGrafter"/>
</dbReference>
<dbReference type="GO" id="GO:0005665">
    <property type="term" value="C:RNA polymerase II, core complex"/>
    <property type="evidence" value="ECO:0007669"/>
    <property type="project" value="TreeGrafter"/>
</dbReference>
<keyword evidence="1" id="KW-0240">DNA-directed RNA polymerase</keyword>
<accession>A0A6C0LYX7</accession>
<dbReference type="Gene3D" id="3.90.940.10">
    <property type="match status" value="1"/>
</dbReference>
<dbReference type="SUPFAM" id="SSF63562">
    <property type="entry name" value="RPB6/omega subunit-like"/>
    <property type="match status" value="1"/>
</dbReference>
<dbReference type="InterPro" id="IPR006110">
    <property type="entry name" value="Pol_omega/Rpo6/RPB6"/>
</dbReference>
<sequence>MSDVEDEKDNMSDASYEDDDASLIDDTDDNDSIAIEGDIDEAEIEYEDLEALEQKVQEQKKKTTIKTSVLNIEDEDMDNISVSSSVSDDSSDEEDDDEYVKRFEKIDAHMKQEHIENYHNTCVQKNYQEIATLSVVVRNERGEVVDPFHRTIPMLTKYERARILGQRAKQINNGASIFVKPHQETIDGYLIALQELEEKKLPFIIRRPLPNGISEYWKVKDLEYLHEIAY</sequence>
<keyword evidence="3" id="KW-0175">Coiled coil</keyword>
<dbReference type="GO" id="GO:0042797">
    <property type="term" value="P:tRNA transcription by RNA polymerase III"/>
    <property type="evidence" value="ECO:0007669"/>
    <property type="project" value="TreeGrafter"/>
</dbReference>
<dbReference type="PANTHER" id="PTHR47227">
    <property type="entry name" value="DNA-DIRECTED RNA POLYMERASE SUBUNIT K"/>
    <property type="match status" value="1"/>
</dbReference>
<dbReference type="PROSITE" id="PS01111">
    <property type="entry name" value="RNA_POL_K_14KD"/>
    <property type="match status" value="1"/>
</dbReference>
<dbReference type="GO" id="GO:0003899">
    <property type="term" value="F:DNA-directed RNA polymerase activity"/>
    <property type="evidence" value="ECO:0007669"/>
    <property type="project" value="InterPro"/>
</dbReference>
<organism evidence="5">
    <name type="scientific">viral metagenome</name>
    <dbReference type="NCBI Taxonomy" id="1070528"/>
    <lineage>
        <taxon>unclassified sequences</taxon>
        <taxon>metagenomes</taxon>
        <taxon>organismal metagenomes</taxon>
    </lineage>
</organism>
<dbReference type="GO" id="GO:0005666">
    <property type="term" value="C:RNA polymerase III complex"/>
    <property type="evidence" value="ECO:0007669"/>
    <property type="project" value="TreeGrafter"/>
</dbReference>
<reference evidence="5" key="1">
    <citation type="journal article" date="2020" name="Nature">
        <title>Giant virus diversity and host interactions through global metagenomics.</title>
        <authorList>
            <person name="Schulz F."/>
            <person name="Roux S."/>
            <person name="Paez-Espino D."/>
            <person name="Jungbluth S."/>
            <person name="Walsh D.A."/>
            <person name="Denef V.J."/>
            <person name="McMahon K.D."/>
            <person name="Konstantinidis K.T."/>
            <person name="Eloe-Fadrosh E.A."/>
            <person name="Kyrpides N.C."/>
            <person name="Woyke T."/>
        </authorList>
    </citation>
    <scope>NUCLEOTIDE SEQUENCE</scope>
    <source>
        <strain evidence="5">GVMAG-S-1016713-123</strain>
    </source>
</reference>